<keyword evidence="2" id="KW-0238">DNA-binding</keyword>
<gene>
    <name evidence="5" type="primary">MAFG</name>
</gene>
<evidence type="ECO:0000259" key="4">
    <source>
        <dbReference type="Pfam" id="PF03131"/>
    </source>
</evidence>
<sequence>MSNFIKLPPNVKIIPIDVKESTNRSKGDRVSDTSSATSYNFVVERRSEVLEDVFNNTNELDGSQLSLDEDSGSNLRKKIIPDINLTYERLVSISTRELNILLKDLSKKRRMEIKNTRRTLKNRGYAADSRTRSLIEKEKIEKEIELMNKKKNEVSEEMNVCKYRLNVIVESCDHLLRSLDKYDDAEELKAEVKATVMKECPFADKEIEKKFLSLAT</sequence>
<dbReference type="GO" id="GO:0005634">
    <property type="term" value="C:nucleus"/>
    <property type="evidence" value="ECO:0007669"/>
    <property type="project" value="TreeGrafter"/>
</dbReference>
<dbReference type="InterPro" id="IPR024874">
    <property type="entry name" value="Transcription_factor_Maf_fam"/>
</dbReference>
<dbReference type="GO" id="GO:0000978">
    <property type="term" value="F:RNA polymerase II cis-regulatory region sequence-specific DNA binding"/>
    <property type="evidence" value="ECO:0007669"/>
    <property type="project" value="TreeGrafter"/>
</dbReference>
<evidence type="ECO:0000256" key="2">
    <source>
        <dbReference type="ARBA" id="ARBA00023125"/>
    </source>
</evidence>
<name>C1BU75_LEPSM</name>
<accession>C1BU75</accession>
<reference evidence="5" key="1">
    <citation type="submission" date="2009-06" db="EMBL/GenBank/DDBJ databases">
        <title>Lepeophtheirus salmonis ESTs and full-length cDNAs.</title>
        <authorList>
            <person name="Yasuike M."/>
            <person name="von Schalburg K."/>
            <person name="Cooper G."/>
            <person name="Leong J."/>
            <person name="Jones S.R.M."/>
            <person name="Koop B.F."/>
        </authorList>
    </citation>
    <scope>NUCLEOTIDE SEQUENCE</scope>
    <source>
        <strain evidence="5">Pacific form</strain>
        <tissue evidence="5">Whole</tissue>
    </source>
</reference>
<feature type="domain" description="Basic leucine zipper" evidence="4">
    <location>
        <begin position="87"/>
        <end position="172"/>
    </location>
</feature>
<organism evidence="5">
    <name type="scientific">Lepeophtheirus salmonis</name>
    <name type="common">Salmon louse</name>
    <name type="synonym">Caligus salmonis</name>
    <dbReference type="NCBI Taxonomy" id="72036"/>
    <lineage>
        <taxon>Eukaryota</taxon>
        <taxon>Metazoa</taxon>
        <taxon>Ecdysozoa</taxon>
        <taxon>Arthropoda</taxon>
        <taxon>Crustacea</taxon>
        <taxon>Multicrustacea</taxon>
        <taxon>Hexanauplia</taxon>
        <taxon>Copepoda</taxon>
        <taxon>Siphonostomatoida</taxon>
        <taxon>Caligidae</taxon>
        <taxon>Lepeophtheirus</taxon>
    </lineage>
</organism>
<evidence type="ECO:0000313" key="5">
    <source>
        <dbReference type="EMBL" id="ACO12578.1"/>
    </source>
</evidence>
<dbReference type="InterPro" id="IPR008917">
    <property type="entry name" value="TF_DNA-bd_sf"/>
</dbReference>
<dbReference type="PANTHER" id="PTHR10129">
    <property type="entry name" value="TRANSCRIPTION FACTOR MAF"/>
    <property type="match status" value="1"/>
</dbReference>
<evidence type="ECO:0000256" key="3">
    <source>
        <dbReference type="ARBA" id="ARBA00023163"/>
    </source>
</evidence>
<dbReference type="Pfam" id="PF03131">
    <property type="entry name" value="bZIP_Maf"/>
    <property type="match status" value="1"/>
</dbReference>
<dbReference type="GO" id="GO:0000981">
    <property type="term" value="F:DNA-binding transcription factor activity, RNA polymerase II-specific"/>
    <property type="evidence" value="ECO:0007669"/>
    <property type="project" value="TreeGrafter"/>
</dbReference>
<keyword evidence="3" id="KW-0804">Transcription</keyword>
<dbReference type="SUPFAM" id="SSF47454">
    <property type="entry name" value="A DNA-binding domain in eukaryotic transcription factors"/>
    <property type="match status" value="1"/>
</dbReference>
<dbReference type="PANTHER" id="PTHR10129:SF48">
    <property type="entry name" value="MAF-S, ISOFORM B"/>
    <property type="match status" value="1"/>
</dbReference>
<dbReference type="AlphaFoldDB" id="C1BU75"/>
<protein>
    <submittedName>
        <fullName evidence="5">Transcription factor MafG</fullName>
    </submittedName>
</protein>
<evidence type="ECO:0000256" key="1">
    <source>
        <dbReference type="ARBA" id="ARBA00023015"/>
    </source>
</evidence>
<proteinExistence type="evidence at transcript level"/>
<dbReference type="Gene3D" id="1.20.5.170">
    <property type="match status" value="1"/>
</dbReference>
<dbReference type="EMBL" id="BT078154">
    <property type="protein sequence ID" value="ACO12578.1"/>
    <property type="molecule type" value="mRNA"/>
</dbReference>
<dbReference type="InterPro" id="IPR004826">
    <property type="entry name" value="bZIP_Maf"/>
</dbReference>
<keyword evidence="1" id="KW-0805">Transcription regulation</keyword>